<accession>A0A6J4LB77</accession>
<evidence type="ECO:0000313" key="1">
    <source>
        <dbReference type="EMBL" id="CAA9326157.1"/>
    </source>
</evidence>
<dbReference type="AlphaFoldDB" id="A0A6J4LB77"/>
<dbReference type="PROSITE" id="PS51257">
    <property type="entry name" value="PROKAR_LIPOPROTEIN"/>
    <property type="match status" value="1"/>
</dbReference>
<evidence type="ECO:0008006" key="2">
    <source>
        <dbReference type="Google" id="ProtNLM"/>
    </source>
</evidence>
<gene>
    <name evidence="1" type="ORF">AVDCRST_MAG89-1907</name>
</gene>
<proteinExistence type="predicted"/>
<sequence>MKRALLFLAVCVTAAGCSDSKVVVRAALAEGGEPIVDMPVYLLPYDRKALMDSLARASEEPEPTIPADLVQQLERLNAAPVVPGDSASRANVALRTVLRARIDSIRAARSKWRQRVFAPFDSVARNKESELAETAASDTTDARGHAAIPADEGRFWIYATYVLPETTLEWNLPVSVRGDSVVVNLSRRNAKEQQFF</sequence>
<protein>
    <recommendedName>
        <fullName evidence="2">Lipoprotein</fullName>
    </recommendedName>
</protein>
<name>A0A6J4LB77_9BACT</name>
<organism evidence="1">
    <name type="scientific">uncultured Gemmatimonadota bacterium</name>
    <dbReference type="NCBI Taxonomy" id="203437"/>
    <lineage>
        <taxon>Bacteria</taxon>
        <taxon>Pseudomonadati</taxon>
        <taxon>Gemmatimonadota</taxon>
        <taxon>environmental samples</taxon>
    </lineage>
</organism>
<reference evidence="1" key="1">
    <citation type="submission" date="2020-02" db="EMBL/GenBank/DDBJ databases">
        <authorList>
            <person name="Meier V. D."/>
        </authorList>
    </citation>
    <scope>NUCLEOTIDE SEQUENCE</scope>
    <source>
        <strain evidence="1">AVDCRST_MAG89</strain>
    </source>
</reference>
<dbReference type="EMBL" id="CADCTV010000405">
    <property type="protein sequence ID" value="CAA9326157.1"/>
    <property type="molecule type" value="Genomic_DNA"/>
</dbReference>